<evidence type="ECO:0000256" key="1">
    <source>
        <dbReference type="SAM" id="Coils"/>
    </source>
</evidence>
<sequence length="471" mass="51964">MSKRAAPSSRSPSPSRQRRYSEQGSGRIEKREDDAEQDVGLSRTSTLENAGFLDTASSSLFSRFSFLSASTSSMSSSSTAVEMTKPEPSSPRLSSPALVATTSAYHAPQQQVWYSSISNATKKPRIHHPRSHPQSMSPSGFNPEATTSRLQTYASIQAQSREEVIAMMENTLRELLPIEMEELNRIRAEKERLTEEVDELRVRAELEGQAEVLREIRAMRSEIGDIKMLKKEIGELKAELQGVKTEIARDRTTSMSAISAPPRINPPQLLALSDPSPSSMPPPMLTGFVRHTGPLCGPGVPPPEPSIPSSLCQSQPASTPAQATSPPSKPSSSRSASSTSVTGASSNSYSTLSTAPSSRDCTLVAYAHRFHNVIQPSTTTRVVRQQTAFGVRIPDEVWDEREFQVPMWIWQRSDSDVRVKQEERSDSPDLDVARPRYSKELAPEIEEVTKRYLLSLARVLASVERRMAEQP</sequence>
<feature type="region of interest" description="Disordered" evidence="2">
    <location>
        <begin position="1"/>
        <end position="49"/>
    </location>
</feature>
<feature type="compositionally biased region" description="Low complexity" evidence="2">
    <location>
        <begin position="1"/>
        <end position="15"/>
    </location>
</feature>
<keyword evidence="4" id="KW-1185">Reference proteome</keyword>
<dbReference type="EMBL" id="JAYKXP010000154">
    <property type="protein sequence ID" value="KAK7022041.1"/>
    <property type="molecule type" value="Genomic_DNA"/>
</dbReference>
<dbReference type="Proteomes" id="UP001383192">
    <property type="component" value="Unassembled WGS sequence"/>
</dbReference>
<evidence type="ECO:0000313" key="4">
    <source>
        <dbReference type="Proteomes" id="UP001383192"/>
    </source>
</evidence>
<comment type="caution">
    <text evidence="3">The sequence shown here is derived from an EMBL/GenBank/DDBJ whole genome shotgun (WGS) entry which is preliminary data.</text>
</comment>
<evidence type="ECO:0000313" key="3">
    <source>
        <dbReference type="EMBL" id="KAK7022041.1"/>
    </source>
</evidence>
<feature type="compositionally biased region" description="Basic residues" evidence="2">
    <location>
        <begin position="122"/>
        <end position="131"/>
    </location>
</feature>
<gene>
    <name evidence="3" type="ORF">VNI00_017076</name>
</gene>
<protein>
    <submittedName>
        <fullName evidence="3">Uncharacterized protein</fullName>
    </submittedName>
</protein>
<feature type="region of interest" description="Disordered" evidence="2">
    <location>
        <begin position="75"/>
        <end position="94"/>
    </location>
</feature>
<feature type="coiled-coil region" evidence="1">
    <location>
        <begin position="176"/>
        <end position="246"/>
    </location>
</feature>
<proteinExistence type="predicted"/>
<keyword evidence="1" id="KW-0175">Coiled coil</keyword>
<feature type="region of interest" description="Disordered" evidence="2">
    <location>
        <begin position="122"/>
        <end position="145"/>
    </location>
</feature>
<accession>A0AAW0B7Q3</accession>
<organism evidence="3 4">
    <name type="scientific">Paramarasmius palmivorus</name>
    <dbReference type="NCBI Taxonomy" id="297713"/>
    <lineage>
        <taxon>Eukaryota</taxon>
        <taxon>Fungi</taxon>
        <taxon>Dikarya</taxon>
        <taxon>Basidiomycota</taxon>
        <taxon>Agaricomycotina</taxon>
        <taxon>Agaricomycetes</taxon>
        <taxon>Agaricomycetidae</taxon>
        <taxon>Agaricales</taxon>
        <taxon>Marasmiineae</taxon>
        <taxon>Marasmiaceae</taxon>
        <taxon>Paramarasmius</taxon>
    </lineage>
</organism>
<feature type="compositionally biased region" description="Low complexity" evidence="2">
    <location>
        <begin position="266"/>
        <end position="277"/>
    </location>
</feature>
<dbReference type="AlphaFoldDB" id="A0AAW0B7Q3"/>
<feature type="region of interest" description="Disordered" evidence="2">
    <location>
        <begin position="252"/>
        <end position="356"/>
    </location>
</feature>
<reference evidence="3 4" key="1">
    <citation type="submission" date="2024-01" db="EMBL/GenBank/DDBJ databases">
        <title>A draft genome for a cacao thread blight-causing isolate of Paramarasmius palmivorus.</title>
        <authorList>
            <person name="Baruah I.K."/>
            <person name="Bukari Y."/>
            <person name="Amoako-Attah I."/>
            <person name="Meinhardt L.W."/>
            <person name="Bailey B.A."/>
            <person name="Cohen S.P."/>
        </authorList>
    </citation>
    <scope>NUCLEOTIDE SEQUENCE [LARGE SCALE GENOMIC DNA]</scope>
    <source>
        <strain evidence="3 4">GH-12</strain>
    </source>
</reference>
<evidence type="ECO:0000256" key="2">
    <source>
        <dbReference type="SAM" id="MobiDB-lite"/>
    </source>
</evidence>
<name>A0AAW0B7Q3_9AGAR</name>
<feature type="compositionally biased region" description="Low complexity" evidence="2">
    <location>
        <begin position="307"/>
        <end position="351"/>
    </location>
</feature>
<feature type="compositionally biased region" description="Polar residues" evidence="2">
    <location>
        <begin position="132"/>
        <end position="145"/>
    </location>
</feature>